<gene>
    <name evidence="2" type="ORF">TRITD_3Bv1G004090</name>
</gene>
<keyword evidence="3" id="KW-1185">Reference proteome</keyword>
<evidence type="ECO:0000313" key="2">
    <source>
        <dbReference type="EMBL" id="VAH70891.1"/>
    </source>
</evidence>
<evidence type="ECO:0000256" key="1">
    <source>
        <dbReference type="SAM" id="MobiDB-lite"/>
    </source>
</evidence>
<feature type="region of interest" description="Disordered" evidence="1">
    <location>
        <begin position="193"/>
        <end position="214"/>
    </location>
</feature>
<dbReference type="Gramene" id="TRITD3Bv1G004090.2">
    <property type="protein sequence ID" value="TRITD3Bv1G004090.2"/>
    <property type="gene ID" value="TRITD3Bv1G004090"/>
</dbReference>
<dbReference type="EMBL" id="LT934116">
    <property type="protein sequence ID" value="VAH70891.1"/>
    <property type="molecule type" value="Genomic_DNA"/>
</dbReference>
<sequence length="469" mass="50125">MTVIDFIDLSDHDIIDLSSSDDETVQEVLIATQHRAASLDKQDVFVLAGEGSRGVQAVFVAAGEGSQNEQAVFVAASEGSQDRQAMFVAASEGRQEASEPVHALEATASSMIMEEAPLLAASEGTQDVHAMSVAATEGRQETTESGHALEATAKSVSVKRKYRKKNYHTDTPRRSPRLIQMGECCIGPVEEPAADHKRSHTLGPAEESAASTDPAETAVLTMPHVGSTSCFCSPTSTTLLSLTSTTPKAQTSEGGDAKSVSVNAKCHKNYHTDTPRRSPRLIQMGECFTSPVEEPTADHKRSRTLRPAEESAAFINSAETVVLALPHAGSTNCLRSPTSATFPSPISTSPKAVTSEDGDAKLVRAKAKHIERNYHILSLVREKPPLGLTSSSPKALSSQDGDAKLVRAKAKHIERNYHILSLVREKPPLGLTSSSPKALSSQGGDAKLVTGKVKCRRKNYRPCKLTLVD</sequence>
<dbReference type="AlphaFoldDB" id="A0A9R1RVE0"/>
<organism evidence="2 3">
    <name type="scientific">Triticum turgidum subsp. durum</name>
    <name type="common">Durum wheat</name>
    <name type="synonym">Triticum durum</name>
    <dbReference type="NCBI Taxonomy" id="4567"/>
    <lineage>
        <taxon>Eukaryota</taxon>
        <taxon>Viridiplantae</taxon>
        <taxon>Streptophyta</taxon>
        <taxon>Embryophyta</taxon>
        <taxon>Tracheophyta</taxon>
        <taxon>Spermatophyta</taxon>
        <taxon>Magnoliopsida</taxon>
        <taxon>Liliopsida</taxon>
        <taxon>Poales</taxon>
        <taxon>Poaceae</taxon>
        <taxon>BOP clade</taxon>
        <taxon>Pooideae</taxon>
        <taxon>Triticodae</taxon>
        <taxon>Triticeae</taxon>
        <taxon>Triticinae</taxon>
        <taxon>Triticum</taxon>
    </lineage>
</organism>
<reference evidence="2 3" key="1">
    <citation type="submission" date="2017-09" db="EMBL/GenBank/DDBJ databases">
        <authorList>
            <consortium name="International Durum Wheat Genome Sequencing Consortium (IDWGSC)"/>
            <person name="Milanesi L."/>
        </authorList>
    </citation>
    <scope>NUCLEOTIDE SEQUENCE [LARGE SCALE GENOMIC DNA]</scope>
    <source>
        <strain evidence="3">cv. Svevo</strain>
    </source>
</reference>
<accession>A0A9R1RVE0</accession>
<proteinExistence type="predicted"/>
<name>A0A9R1RVE0_TRITD</name>
<evidence type="ECO:0000313" key="3">
    <source>
        <dbReference type="Proteomes" id="UP000324705"/>
    </source>
</evidence>
<dbReference type="Proteomes" id="UP000324705">
    <property type="component" value="Chromosome 3B"/>
</dbReference>
<protein>
    <submittedName>
        <fullName evidence="2">Uncharacterized protein</fullName>
    </submittedName>
</protein>